<protein>
    <submittedName>
        <fullName evidence="1">HPr family phosphocarrier protein</fullName>
    </submittedName>
</protein>
<accession>A0A9D2L5R7</accession>
<dbReference type="Proteomes" id="UP000886804">
    <property type="component" value="Unassembled WGS sequence"/>
</dbReference>
<dbReference type="SUPFAM" id="SSF55594">
    <property type="entry name" value="HPr-like"/>
    <property type="match status" value="1"/>
</dbReference>
<dbReference type="AlphaFoldDB" id="A0A9D2L5R7"/>
<organism evidence="1 2">
    <name type="scientific">Candidatus Enterocloster faecavium</name>
    <dbReference type="NCBI Taxonomy" id="2838560"/>
    <lineage>
        <taxon>Bacteria</taxon>
        <taxon>Bacillati</taxon>
        <taxon>Bacillota</taxon>
        <taxon>Clostridia</taxon>
        <taxon>Lachnospirales</taxon>
        <taxon>Lachnospiraceae</taxon>
        <taxon>Enterocloster</taxon>
    </lineage>
</organism>
<name>A0A9D2L5R7_9FIRM</name>
<evidence type="ECO:0000313" key="2">
    <source>
        <dbReference type="Proteomes" id="UP000886804"/>
    </source>
</evidence>
<dbReference type="InterPro" id="IPR035895">
    <property type="entry name" value="HPr-like_sf"/>
</dbReference>
<dbReference type="EMBL" id="DWYS01000010">
    <property type="protein sequence ID" value="HJB06416.1"/>
    <property type="molecule type" value="Genomic_DNA"/>
</dbReference>
<evidence type="ECO:0000313" key="1">
    <source>
        <dbReference type="EMBL" id="HJB06416.1"/>
    </source>
</evidence>
<comment type="caution">
    <text evidence="1">The sequence shown here is derived from an EMBL/GenBank/DDBJ whole genome shotgun (WGS) entry which is preliminary data.</text>
</comment>
<sequence length="82" mass="9543">MLMRQVDLKAMAVRPISISYLIQTANQFDCDIYMMSSRESANVKNYDEMKKVSMNMSPLVFYFKGSDEEEAGERIQRIFTLS</sequence>
<reference evidence="1" key="2">
    <citation type="submission" date="2021-04" db="EMBL/GenBank/DDBJ databases">
        <authorList>
            <person name="Gilroy R."/>
        </authorList>
    </citation>
    <scope>NUCLEOTIDE SEQUENCE</scope>
    <source>
        <strain evidence="1">CHK188-4685</strain>
    </source>
</reference>
<reference evidence="1" key="1">
    <citation type="journal article" date="2021" name="PeerJ">
        <title>Extensive microbial diversity within the chicken gut microbiome revealed by metagenomics and culture.</title>
        <authorList>
            <person name="Gilroy R."/>
            <person name="Ravi A."/>
            <person name="Getino M."/>
            <person name="Pursley I."/>
            <person name="Horton D.L."/>
            <person name="Alikhan N.F."/>
            <person name="Baker D."/>
            <person name="Gharbi K."/>
            <person name="Hall N."/>
            <person name="Watson M."/>
            <person name="Adriaenssens E.M."/>
            <person name="Foster-Nyarko E."/>
            <person name="Jarju S."/>
            <person name="Secka A."/>
            <person name="Antonio M."/>
            <person name="Oren A."/>
            <person name="Chaudhuri R.R."/>
            <person name="La Ragione R."/>
            <person name="Hildebrand F."/>
            <person name="Pallen M.J."/>
        </authorList>
    </citation>
    <scope>NUCLEOTIDE SEQUENCE</scope>
    <source>
        <strain evidence="1">CHK188-4685</strain>
    </source>
</reference>
<proteinExistence type="predicted"/>
<dbReference type="Gene3D" id="3.30.1340.10">
    <property type="entry name" value="HPr-like"/>
    <property type="match status" value="1"/>
</dbReference>
<gene>
    <name evidence="1" type="ORF">H9716_00935</name>
</gene>